<dbReference type="AlphaFoldDB" id="A0AAT9G3V8"/>
<dbReference type="InterPro" id="IPR005631">
    <property type="entry name" value="SDH"/>
</dbReference>
<dbReference type="InterPro" id="IPR050531">
    <property type="entry name" value="SdhE_FAD_assembly_factor"/>
</dbReference>
<gene>
    <name evidence="6" type="primary">sdhE</name>
    <name evidence="6" type="ORF">ACHINZ_0740</name>
</gene>
<evidence type="ECO:0000256" key="2">
    <source>
        <dbReference type="ARBA" id="ARBA00008571"/>
    </source>
</evidence>
<evidence type="ECO:0000313" key="6">
    <source>
        <dbReference type="EMBL" id="BET44404.1"/>
    </source>
</evidence>
<reference evidence="6" key="2">
    <citation type="submission" date="2023-10" db="EMBL/GenBank/DDBJ databases">
        <authorList>
            <person name="Koga R."/>
            <person name="Fukatsu T."/>
        </authorList>
    </citation>
    <scope>NUCLEOTIDE SEQUENCE</scope>
    <source>
        <strain evidence="6">Kw-01</strain>
    </source>
</reference>
<accession>A0AAT9G3V8</accession>
<dbReference type="Gene3D" id="1.10.150.250">
    <property type="entry name" value="Flavinator of succinate dehydrogenase"/>
    <property type="match status" value="1"/>
</dbReference>
<dbReference type="InterPro" id="IPR036714">
    <property type="entry name" value="SDH_sf"/>
</dbReference>
<reference evidence="6" key="1">
    <citation type="journal article" date="2023" name="Front. Microbiol.">
        <title>Genome analysis of Candidatus Aschnera chinzeii, the bacterial endosymbiont of the blood-sucking bat fly Penicillidia jenynsii (Insecta: Diptera: Nycteribiidae).</title>
        <authorList>
            <person name="Koga R."/>
            <person name="Moriyama M."/>
            <person name="Nozaki T."/>
            <person name="Fukatsu T."/>
        </authorList>
    </citation>
    <scope>NUCLEOTIDE SEQUENCE</scope>
    <source>
        <strain evidence="6">Kw-01</strain>
    </source>
</reference>
<dbReference type="Pfam" id="PF03937">
    <property type="entry name" value="Sdh5"/>
    <property type="match status" value="1"/>
</dbReference>
<evidence type="ECO:0000256" key="3">
    <source>
        <dbReference type="ARBA" id="ARBA00019418"/>
    </source>
</evidence>
<protein>
    <recommendedName>
        <fullName evidence="3">FAD assembly factor SdhE</fullName>
    </recommendedName>
</protein>
<name>A0AAT9G3V8_9ENTR</name>
<dbReference type="GO" id="GO:0006105">
    <property type="term" value="P:succinate metabolic process"/>
    <property type="evidence" value="ECO:0007669"/>
    <property type="project" value="TreeGrafter"/>
</dbReference>
<sequence>MNINIKSLIYWNCRRGMRELDLIFSNFIKQRYDYLTFEEKNNFLCMLNYSDYEVFDWLINRYYPANYNIFTIIEIIKKNMTYYRITDDI</sequence>
<dbReference type="PANTHER" id="PTHR39585">
    <property type="entry name" value="FAD ASSEMBLY FACTOR SDHE"/>
    <property type="match status" value="1"/>
</dbReference>
<evidence type="ECO:0000256" key="4">
    <source>
        <dbReference type="ARBA" id="ARBA00022490"/>
    </source>
</evidence>
<dbReference type="EMBL" id="AP028961">
    <property type="protein sequence ID" value="BET44404.1"/>
    <property type="molecule type" value="Genomic_DNA"/>
</dbReference>
<evidence type="ECO:0000256" key="1">
    <source>
        <dbReference type="ARBA" id="ARBA00004496"/>
    </source>
</evidence>
<dbReference type="PANTHER" id="PTHR39585:SF1">
    <property type="entry name" value="FAD ASSEMBLY FACTOR SDHE"/>
    <property type="match status" value="1"/>
</dbReference>
<comment type="subcellular location">
    <subcellularLocation>
        <location evidence="1">Cytoplasm</location>
    </subcellularLocation>
</comment>
<evidence type="ECO:0000256" key="5">
    <source>
        <dbReference type="ARBA" id="ARBA00023186"/>
    </source>
</evidence>
<proteinExistence type="inferred from homology"/>
<organism evidence="6">
    <name type="scientific">Candidatus Aschnera chinzeii</name>
    <dbReference type="NCBI Taxonomy" id="1485666"/>
    <lineage>
        <taxon>Bacteria</taxon>
        <taxon>Pseudomonadati</taxon>
        <taxon>Pseudomonadota</taxon>
        <taxon>Gammaproteobacteria</taxon>
        <taxon>Enterobacterales</taxon>
        <taxon>Enterobacteriaceae</taxon>
        <taxon>Candidatus Aschnera</taxon>
    </lineage>
</organism>
<comment type="similarity">
    <text evidence="2">Belongs to the SdhE FAD assembly factor family.</text>
</comment>
<keyword evidence="4" id="KW-0963">Cytoplasm</keyword>
<dbReference type="SUPFAM" id="SSF109910">
    <property type="entry name" value="YgfY-like"/>
    <property type="match status" value="1"/>
</dbReference>
<keyword evidence="5" id="KW-0143">Chaperone</keyword>
<dbReference type="GO" id="GO:0005737">
    <property type="term" value="C:cytoplasm"/>
    <property type="evidence" value="ECO:0007669"/>
    <property type="project" value="UniProtKB-SubCell"/>
</dbReference>